<dbReference type="NCBIfam" id="NF010006">
    <property type="entry name" value="PRK13479.1"/>
    <property type="match status" value="1"/>
</dbReference>
<protein>
    <recommendedName>
        <fullName evidence="7">2-aminoethylphosphonate--pyruvate transaminase</fullName>
        <ecNumber evidence="7">2.6.1.37</ecNumber>
    </recommendedName>
    <alternativeName>
        <fullName evidence="7">2-aminoethylphosphonate aminotransferase</fullName>
    </alternativeName>
    <alternativeName>
        <fullName evidence="7">AEP transaminase</fullName>
        <shortName evidence="7">AEPT</shortName>
    </alternativeName>
</protein>
<evidence type="ECO:0000259" key="11">
    <source>
        <dbReference type="Pfam" id="PF00266"/>
    </source>
</evidence>
<dbReference type="RefSeq" id="WP_106338350.1">
    <property type="nucleotide sequence ID" value="NZ_PVZS01000022.1"/>
</dbReference>
<comment type="subunit">
    <text evidence="7">Homodimer.</text>
</comment>
<comment type="caution">
    <text evidence="12">The sequence shown here is derived from an EMBL/GenBank/DDBJ whole genome shotgun (WGS) entry which is preliminary data.</text>
</comment>
<feature type="domain" description="Aminotransferase class V" evidence="11">
    <location>
        <begin position="48"/>
        <end position="265"/>
    </location>
</feature>
<dbReference type="HAMAP" id="MF_01376">
    <property type="entry name" value="PhnW_aminotrans_5"/>
    <property type="match status" value="1"/>
</dbReference>
<dbReference type="Gene3D" id="3.40.640.10">
    <property type="entry name" value="Type I PLP-dependent aspartate aminotransferase-like (Major domain)"/>
    <property type="match status" value="1"/>
</dbReference>
<dbReference type="InterPro" id="IPR015424">
    <property type="entry name" value="PyrdxlP-dep_Trfase"/>
</dbReference>
<evidence type="ECO:0000256" key="4">
    <source>
        <dbReference type="ARBA" id="ARBA00022898"/>
    </source>
</evidence>
<dbReference type="PANTHER" id="PTHR42778:SF1">
    <property type="entry name" value="2-AMINOETHYLPHOSPHONATE--PYRUVATE TRANSAMINASE"/>
    <property type="match status" value="1"/>
</dbReference>
<gene>
    <name evidence="7" type="primary">phnW</name>
    <name evidence="12" type="ORF">SLNSH_17715</name>
</gene>
<sequence length="385" mass="41739">MATPAPRTAASETGDPLLLTPGPLTTAKSVKEVMVHDWGSRDATFLRINREVLEGLPKVVNGEGDYVTVPMQGSGTFAVEAMLTTFVPPKGKCLVLINGAYGHRAKKILDIAGRKTVVYETAEDTPPDLAKVEAILKRTPSITHVFAVHCETTSGILNPVHEIGELAQRYGKTYLVDSMSAFGALPLDVRRAHVAAVAASSNKCIEGVPGLGFVVARKADLAATEGNATTLVLDLHDQWRNFEKTGQYRFTPPIHVIVSFHQALTEFWAEGGQPGRGGRYAANCRTLVEGMRALGFETLLPDDLQAPIIVTFHMPTDRRFVFQSFYDKLKDRGFVIYPGKLTVADSFRIGCIGRLNTDHMNQALDAVREVLAELGVASASPKKAA</sequence>
<dbReference type="EC" id="2.6.1.37" evidence="7"/>
<comment type="function">
    <text evidence="7">Involved in phosphonate degradation.</text>
</comment>
<dbReference type="OrthoDB" id="9766472at2"/>
<keyword evidence="2 7" id="KW-0032">Aminotransferase</keyword>
<feature type="binding site" evidence="8">
    <location>
        <position position="348"/>
    </location>
    <ligand>
        <name>substrate</name>
    </ligand>
</feature>
<evidence type="ECO:0000313" key="12">
    <source>
        <dbReference type="EMBL" id="PSC03624.1"/>
    </source>
</evidence>
<dbReference type="InterPro" id="IPR015421">
    <property type="entry name" value="PyrdxlP-dep_Trfase_major"/>
</dbReference>
<evidence type="ECO:0000256" key="1">
    <source>
        <dbReference type="ARBA" id="ARBA00001933"/>
    </source>
</evidence>
<accession>A0A2T1HPP4</accession>
<evidence type="ECO:0000256" key="6">
    <source>
        <dbReference type="ARBA" id="ARBA00049460"/>
    </source>
</evidence>
<name>A0A2T1HPP4_9HYPH</name>
<dbReference type="Gene3D" id="3.90.1150.10">
    <property type="entry name" value="Aspartate Aminotransferase, domain 1"/>
    <property type="match status" value="1"/>
</dbReference>
<dbReference type="InterPro" id="IPR015422">
    <property type="entry name" value="PyrdxlP-dep_Trfase_small"/>
</dbReference>
<feature type="modified residue" description="N6-(pyridoxal phosphate)lysine" evidence="7 9">
    <location>
        <position position="203"/>
    </location>
</feature>
<keyword evidence="3 7" id="KW-0808">Transferase</keyword>
<dbReference type="GO" id="GO:0019700">
    <property type="term" value="P:organic phosphonate catabolic process"/>
    <property type="evidence" value="ECO:0007669"/>
    <property type="project" value="UniProtKB-UniRule"/>
</dbReference>
<dbReference type="Proteomes" id="UP000239772">
    <property type="component" value="Unassembled WGS sequence"/>
</dbReference>
<dbReference type="EMBL" id="PVZS01000022">
    <property type="protein sequence ID" value="PSC03624.1"/>
    <property type="molecule type" value="Genomic_DNA"/>
</dbReference>
<dbReference type="Pfam" id="PF00266">
    <property type="entry name" value="Aminotran_5"/>
    <property type="match status" value="1"/>
</dbReference>
<dbReference type="InterPro" id="IPR000192">
    <property type="entry name" value="Aminotrans_V_dom"/>
</dbReference>
<feature type="compositionally biased region" description="Low complexity" evidence="10">
    <location>
        <begin position="13"/>
        <end position="22"/>
    </location>
</feature>
<reference evidence="13" key="1">
    <citation type="submission" date="2018-03" db="EMBL/GenBank/DDBJ databases">
        <authorList>
            <person name="Sun L."/>
            <person name="Liu H."/>
            <person name="Chen W."/>
            <person name="Huang K."/>
            <person name="Liu W."/>
            <person name="Gao X."/>
        </authorList>
    </citation>
    <scope>NUCLEOTIDE SEQUENCE [LARGE SCALE GENOMIC DNA]</scope>
    <source>
        <strain evidence="13">SH9</strain>
    </source>
</reference>
<comment type="cofactor">
    <cofactor evidence="1 7 9">
        <name>pyridoxal 5'-phosphate</name>
        <dbReference type="ChEBI" id="CHEBI:597326"/>
    </cofactor>
</comment>
<evidence type="ECO:0000256" key="5">
    <source>
        <dbReference type="ARBA" id="ARBA00023317"/>
    </source>
</evidence>
<proteinExistence type="inferred from homology"/>
<evidence type="ECO:0000256" key="7">
    <source>
        <dbReference type="HAMAP-Rule" id="MF_01376"/>
    </source>
</evidence>
<comment type="catalytic activity">
    <reaction evidence="6 7">
        <text>(2-aminoethyl)phosphonate + pyruvate = phosphonoacetaldehyde + L-alanine</text>
        <dbReference type="Rhea" id="RHEA:17021"/>
        <dbReference type="ChEBI" id="CHEBI:15361"/>
        <dbReference type="ChEBI" id="CHEBI:57418"/>
        <dbReference type="ChEBI" id="CHEBI:57972"/>
        <dbReference type="ChEBI" id="CHEBI:58383"/>
        <dbReference type="EC" id="2.6.1.37"/>
    </reaction>
</comment>
<dbReference type="NCBIfam" id="TIGR03301">
    <property type="entry name" value="PhnW-AepZ"/>
    <property type="match status" value="1"/>
</dbReference>
<evidence type="ECO:0000256" key="9">
    <source>
        <dbReference type="PIRSR" id="PIRSR000524-50"/>
    </source>
</evidence>
<dbReference type="InterPro" id="IPR012703">
    <property type="entry name" value="NH2EtPonate_pyrv_transaminase"/>
</dbReference>
<dbReference type="SUPFAM" id="SSF53383">
    <property type="entry name" value="PLP-dependent transferases"/>
    <property type="match status" value="1"/>
</dbReference>
<evidence type="ECO:0000313" key="13">
    <source>
        <dbReference type="Proteomes" id="UP000239772"/>
    </source>
</evidence>
<dbReference type="InterPro" id="IPR024169">
    <property type="entry name" value="SP_NH2Trfase/AEP_transaminase"/>
</dbReference>
<dbReference type="PANTHER" id="PTHR42778">
    <property type="entry name" value="2-AMINOETHYLPHOSPHONATE--PYRUVATE TRANSAMINASE"/>
    <property type="match status" value="1"/>
</dbReference>
<dbReference type="GO" id="GO:0047304">
    <property type="term" value="F:2-aminoethylphosphonate-pyruvate transaminase activity"/>
    <property type="evidence" value="ECO:0007669"/>
    <property type="project" value="UniProtKB-UniRule"/>
</dbReference>
<keyword evidence="4 7" id="KW-0663">Pyridoxal phosphate</keyword>
<evidence type="ECO:0000256" key="2">
    <source>
        <dbReference type="ARBA" id="ARBA00022576"/>
    </source>
</evidence>
<comment type="similarity">
    <text evidence="7">Belongs to the class-V pyridoxal-phosphate-dependent aminotransferase family. PhnW subfamily.</text>
</comment>
<dbReference type="NCBIfam" id="TIGR02326">
    <property type="entry name" value="transamin_PhnW"/>
    <property type="match status" value="1"/>
</dbReference>
<evidence type="ECO:0000256" key="8">
    <source>
        <dbReference type="PIRSR" id="PIRSR000524-1"/>
    </source>
</evidence>
<keyword evidence="13" id="KW-1185">Reference proteome</keyword>
<dbReference type="PIRSF" id="PIRSF000524">
    <property type="entry name" value="SPT"/>
    <property type="match status" value="1"/>
</dbReference>
<dbReference type="AlphaFoldDB" id="A0A2T1HPP4"/>
<evidence type="ECO:0000256" key="10">
    <source>
        <dbReference type="SAM" id="MobiDB-lite"/>
    </source>
</evidence>
<feature type="region of interest" description="Disordered" evidence="10">
    <location>
        <begin position="1"/>
        <end position="22"/>
    </location>
</feature>
<organism evidence="12 13">
    <name type="scientific">Alsobacter soli</name>
    <dbReference type="NCBI Taxonomy" id="2109933"/>
    <lineage>
        <taxon>Bacteria</taxon>
        <taxon>Pseudomonadati</taxon>
        <taxon>Pseudomonadota</taxon>
        <taxon>Alphaproteobacteria</taxon>
        <taxon>Hyphomicrobiales</taxon>
        <taxon>Alsobacteraceae</taxon>
        <taxon>Alsobacter</taxon>
    </lineage>
</organism>
<keyword evidence="5 7" id="KW-0670">Pyruvate</keyword>
<evidence type="ECO:0000256" key="3">
    <source>
        <dbReference type="ARBA" id="ARBA00022679"/>
    </source>
</evidence>